<reference evidence="2" key="1">
    <citation type="submission" date="2015-10" db="EMBL/GenBank/DDBJ databases">
        <title>Draft Genome Sequences of 11 Lactococcus lactis subspecies cremoris strains.</title>
        <authorList>
            <person name="Wels M."/>
            <person name="Backus L."/>
            <person name="Boekhorst J."/>
            <person name="Dijkstra A."/>
            <person name="Beerthuizen M."/>
            <person name="Kelly W."/>
            <person name="Siezen R."/>
            <person name="Bachmann H."/>
            <person name="Van Hijum S."/>
        </authorList>
    </citation>
    <scope>NUCLEOTIDE SEQUENCE [LARGE SCALE GENOMIC DNA]</scope>
    <source>
        <strain evidence="2">N42</strain>
    </source>
</reference>
<dbReference type="Proteomes" id="UP000052991">
    <property type="component" value="Unassembled WGS sequence"/>
</dbReference>
<dbReference type="AlphaFoldDB" id="A0A0V8EDK8"/>
<sequence length="119" mass="13024">MKIKTRSSIRNSKFRKKTTLLILGLTLAFPITALAATTYTTFGVYWFDNAYFPATTYGNSTFAIHYTNRAYSHTGWVRVGANRNNGGSTWVGKGSTSYTWVKGAWNGAHDGGPISSGTL</sequence>
<name>A0A0V8EDK8_LACLL</name>
<evidence type="ECO:0000313" key="1">
    <source>
        <dbReference type="EMBL" id="KSU23936.1"/>
    </source>
</evidence>
<dbReference type="RefSeq" id="WP_003131841.1">
    <property type="nucleotide sequence ID" value="NZ_CAKMCT010000021.1"/>
</dbReference>
<accession>A0A0V8EDK8</accession>
<organism evidence="1 2">
    <name type="scientific">Lactococcus lactis subsp. lactis</name>
    <name type="common">Streptococcus lactis</name>
    <dbReference type="NCBI Taxonomy" id="1360"/>
    <lineage>
        <taxon>Bacteria</taxon>
        <taxon>Bacillati</taxon>
        <taxon>Bacillota</taxon>
        <taxon>Bacilli</taxon>
        <taxon>Lactobacillales</taxon>
        <taxon>Streptococcaceae</taxon>
        <taxon>Lactococcus</taxon>
    </lineage>
</organism>
<dbReference type="EMBL" id="LKLW01000166">
    <property type="protein sequence ID" value="KSU23936.1"/>
    <property type="molecule type" value="Genomic_DNA"/>
</dbReference>
<evidence type="ECO:0000313" key="2">
    <source>
        <dbReference type="Proteomes" id="UP000052991"/>
    </source>
</evidence>
<comment type="caution">
    <text evidence="1">The sequence shown here is derived from an EMBL/GenBank/DDBJ whole genome shotgun (WGS) entry which is preliminary data.</text>
</comment>
<protein>
    <submittedName>
        <fullName evidence="1">Uncharacterized protein</fullName>
    </submittedName>
</protein>
<dbReference type="PATRIC" id="fig|1360.116.peg.947"/>
<proteinExistence type="predicted"/>
<gene>
    <name evidence="1" type="ORF">N42_2753</name>
</gene>